<organism evidence="2 3">
    <name type="scientific">Orenia metallireducens</name>
    <dbReference type="NCBI Taxonomy" id="1413210"/>
    <lineage>
        <taxon>Bacteria</taxon>
        <taxon>Bacillati</taxon>
        <taxon>Bacillota</taxon>
        <taxon>Clostridia</taxon>
        <taxon>Halanaerobiales</taxon>
        <taxon>Halobacteroidaceae</taxon>
        <taxon>Orenia</taxon>
    </lineage>
</organism>
<sequence length="466" mass="54728">MFKIRYSLLIFLFILIAYNSNGQANSDSYYKLQLDIGEYNSEIKEYLDLDYDYDFGLYNLALNLDLNKKYVFSSGLVINEPKWDYDDYLITLENNSDKLDIGITSAPVISEFLASDSLEGVYLKKGKYELWHGYARTSTGFRIDSRKQSGINIDFGDRELGYLKSDDSNEANQYFSYSDNYEWNHTDLDIETTLGMSNDDDLRGLATAINIDSIGNLFNYYLSLDYQSPQFQAVKSSIDYGHGKYDLQLRSYRSWGPYLMEGSLAYNQDNLDKEKTSTNKNLSSGVELNYYSDYTGIYTVAVSYNRNNKYLVKNSYNTRRENEINLKLGYEDIHWEYNLGVNYNKRYNFITGSNISEKEMSLALIYDSFDNFKFTLRYNIERERDDDLEKDFSLNVDYDYQLFENLDYDLDLTLDDQYSLRLNLEQGIGYKFAKNHDLKLRLGLIKYLEYGDHISKKLIINYKYNF</sequence>
<dbReference type="RefSeq" id="WP_097017438.1">
    <property type="nucleotide sequence ID" value="NZ_OBDZ01000008.1"/>
</dbReference>
<dbReference type="AlphaFoldDB" id="A0A285GLI9"/>
<evidence type="ECO:0000256" key="1">
    <source>
        <dbReference type="SAM" id="SignalP"/>
    </source>
</evidence>
<feature type="signal peptide" evidence="1">
    <location>
        <begin position="1"/>
        <end position="24"/>
    </location>
</feature>
<gene>
    <name evidence="2" type="ORF">SAMN06265827_108112</name>
</gene>
<keyword evidence="1" id="KW-0732">Signal</keyword>
<protein>
    <recommendedName>
        <fullName evidence="4">Beta-barrel porin 2</fullName>
    </recommendedName>
</protein>
<evidence type="ECO:0008006" key="4">
    <source>
        <dbReference type="Google" id="ProtNLM"/>
    </source>
</evidence>
<evidence type="ECO:0000313" key="3">
    <source>
        <dbReference type="Proteomes" id="UP000219573"/>
    </source>
</evidence>
<proteinExistence type="predicted"/>
<evidence type="ECO:0000313" key="2">
    <source>
        <dbReference type="EMBL" id="SNY24432.1"/>
    </source>
</evidence>
<dbReference type="Proteomes" id="UP000219573">
    <property type="component" value="Unassembled WGS sequence"/>
</dbReference>
<name>A0A285GLI9_9FIRM</name>
<reference evidence="3" key="1">
    <citation type="submission" date="2017-09" db="EMBL/GenBank/DDBJ databases">
        <authorList>
            <person name="Varghese N."/>
            <person name="Submissions S."/>
        </authorList>
    </citation>
    <scope>NUCLEOTIDE SEQUENCE [LARGE SCALE GENOMIC DNA]</scope>
    <source>
        <strain evidence="3">MSL47</strain>
    </source>
</reference>
<keyword evidence="3" id="KW-1185">Reference proteome</keyword>
<accession>A0A285GLI9</accession>
<feature type="chain" id="PRO_5039560229" description="Beta-barrel porin 2" evidence="1">
    <location>
        <begin position="25"/>
        <end position="466"/>
    </location>
</feature>
<dbReference type="EMBL" id="OBDZ01000008">
    <property type="protein sequence ID" value="SNY24432.1"/>
    <property type="molecule type" value="Genomic_DNA"/>
</dbReference>